<name>A0A419WAB4_9BACT</name>
<dbReference type="GO" id="GO:0016853">
    <property type="term" value="F:isomerase activity"/>
    <property type="evidence" value="ECO:0007669"/>
    <property type="project" value="UniProtKB-KW"/>
</dbReference>
<keyword evidence="1" id="KW-0732">Signal</keyword>
<dbReference type="InterPro" id="IPR012336">
    <property type="entry name" value="Thioredoxin-like_fold"/>
</dbReference>
<proteinExistence type="predicted"/>
<organism evidence="3 4">
    <name type="scientific">Mangrovibacterium diazotrophicum</name>
    <dbReference type="NCBI Taxonomy" id="1261403"/>
    <lineage>
        <taxon>Bacteria</taxon>
        <taxon>Pseudomonadati</taxon>
        <taxon>Bacteroidota</taxon>
        <taxon>Bacteroidia</taxon>
        <taxon>Marinilabiliales</taxon>
        <taxon>Prolixibacteraceae</taxon>
        <taxon>Mangrovibacterium</taxon>
    </lineage>
</organism>
<dbReference type="Pfam" id="PF13462">
    <property type="entry name" value="Thioredoxin_4"/>
    <property type="match status" value="1"/>
</dbReference>
<feature type="signal peptide" evidence="1">
    <location>
        <begin position="1"/>
        <end position="26"/>
    </location>
</feature>
<keyword evidence="3" id="KW-0413">Isomerase</keyword>
<dbReference type="SUPFAM" id="SSF52833">
    <property type="entry name" value="Thioredoxin-like"/>
    <property type="match status" value="1"/>
</dbReference>
<sequence length="217" mass="24894">MTRSRAFLNKLRILPVAALLLLFVVAACTNSNQAGKPSGKVVKVTDREEDVVFGDPNAPHEIVMYASYDCKYCRKFFAGSYPDLKEKYLDTGKLKLVVKWLDFGERPEMLNALQAASCISRFGDYDKFHELLNFNPAVVYTTEFGELLADIMDRNQYIAECVVNNNNYEYLKSNLREFNENKISGTPAFVINSDIYTGYRSFDRFESVMLNEFNFNQ</sequence>
<evidence type="ECO:0000313" key="4">
    <source>
        <dbReference type="Proteomes" id="UP000283387"/>
    </source>
</evidence>
<dbReference type="AlphaFoldDB" id="A0A419WAB4"/>
<dbReference type="EMBL" id="RAPN01000001">
    <property type="protein sequence ID" value="RKD92393.1"/>
    <property type="molecule type" value="Genomic_DNA"/>
</dbReference>
<reference evidence="3 4" key="1">
    <citation type="submission" date="2018-09" db="EMBL/GenBank/DDBJ databases">
        <title>Genomic Encyclopedia of Archaeal and Bacterial Type Strains, Phase II (KMG-II): from individual species to whole genera.</title>
        <authorList>
            <person name="Goeker M."/>
        </authorList>
    </citation>
    <scope>NUCLEOTIDE SEQUENCE [LARGE SCALE GENOMIC DNA]</scope>
    <source>
        <strain evidence="3 4">DSM 27148</strain>
    </source>
</reference>
<dbReference type="RefSeq" id="WP_120273608.1">
    <property type="nucleotide sequence ID" value="NZ_RAPN01000001.1"/>
</dbReference>
<keyword evidence="4" id="KW-1185">Reference proteome</keyword>
<gene>
    <name evidence="3" type="ORF">BC643_2764</name>
</gene>
<evidence type="ECO:0000256" key="1">
    <source>
        <dbReference type="SAM" id="SignalP"/>
    </source>
</evidence>
<comment type="caution">
    <text evidence="3">The sequence shown here is derived from an EMBL/GenBank/DDBJ whole genome shotgun (WGS) entry which is preliminary data.</text>
</comment>
<evidence type="ECO:0000313" key="3">
    <source>
        <dbReference type="EMBL" id="RKD92393.1"/>
    </source>
</evidence>
<dbReference type="Proteomes" id="UP000283387">
    <property type="component" value="Unassembled WGS sequence"/>
</dbReference>
<feature type="chain" id="PRO_5019247599" evidence="1">
    <location>
        <begin position="27"/>
        <end position="217"/>
    </location>
</feature>
<evidence type="ECO:0000259" key="2">
    <source>
        <dbReference type="Pfam" id="PF13462"/>
    </source>
</evidence>
<accession>A0A419WAB4</accession>
<dbReference type="OrthoDB" id="8478320at2"/>
<dbReference type="PROSITE" id="PS51257">
    <property type="entry name" value="PROKAR_LIPOPROTEIN"/>
    <property type="match status" value="1"/>
</dbReference>
<feature type="domain" description="Thioredoxin-like fold" evidence="2">
    <location>
        <begin position="48"/>
        <end position="207"/>
    </location>
</feature>
<dbReference type="InterPro" id="IPR036249">
    <property type="entry name" value="Thioredoxin-like_sf"/>
</dbReference>
<protein>
    <submittedName>
        <fullName evidence="3">Protein-disulfide isomerase</fullName>
    </submittedName>
</protein>
<dbReference type="Gene3D" id="3.40.30.10">
    <property type="entry name" value="Glutaredoxin"/>
    <property type="match status" value="1"/>
</dbReference>